<protein>
    <recommendedName>
        <fullName evidence="7">Flagellar assembly protein FliH/Type III secretion system HrpE domain-containing protein</fullName>
    </recommendedName>
</protein>
<proteinExistence type="inferred from homology"/>
<organism evidence="8 9">
    <name type="scientific">Vallitalea pronyensis</name>
    <dbReference type="NCBI Taxonomy" id="1348613"/>
    <lineage>
        <taxon>Bacteria</taxon>
        <taxon>Bacillati</taxon>
        <taxon>Bacillota</taxon>
        <taxon>Clostridia</taxon>
        <taxon>Lachnospirales</taxon>
        <taxon>Vallitaleaceae</taxon>
        <taxon>Vallitalea</taxon>
    </lineage>
</organism>
<feature type="domain" description="Flagellar assembly protein FliH/Type III secretion system HrpE" evidence="7">
    <location>
        <begin position="115"/>
        <end position="241"/>
    </location>
</feature>
<dbReference type="Pfam" id="PF02108">
    <property type="entry name" value="FliH"/>
    <property type="match status" value="1"/>
</dbReference>
<accession>A0A8J8MKR7</accession>
<name>A0A8J8MKR7_9FIRM</name>
<dbReference type="EMBL" id="CP058649">
    <property type="protein sequence ID" value="QUI23227.1"/>
    <property type="molecule type" value="Genomic_DNA"/>
</dbReference>
<keyword evidence="4" id="KW-1005">Bacterial flagellum biogenesis</keyword>
<evidence type="ECO:0000256" key="6">
    <source>
        <dbReference type="ARBA" id="ARBA00023225"/>
    </source>
</evidence>
<comment type="similarity">
    <text evidence="2">Belongs to the FliH family.</text>
</comment>
<evidence type="ECO:0000256" key="5">
    <source>
        <dbReference type="ARBA" id="ARBA00022927"/>
    </source>
</evidence>
<dbReference type="KEGG" id="vpy:HZI73_13415"/>
<dbReference type="Proteomes" id="UP000683246">
    <property type="component" value="Chromosome"/>
</dbReference>
<keyword evidence="6" id="KW-1006">Bacterial flagellum protein export</keyword>
<evidence type="ECO:0000256" key="3">
    <source>
        <dbReference type="ARBA" id="ARBA00022448"/>
    </source>
</evidence>
<gene>
    <name evidence="8" type="ORF">HZI73_13415</name>
</gene>
<evidence type="ECO:0000256" key="4">
    <source>
        <dbReference type="ARBA" id="ARBA00022795"/>
    </source>
</evidence>
<comment type="function">
    <text evidence="1">Needed for flagellar regrowth and assembly.</text>
</comment>
<keyword evidence="9" id="KW-1185">Reference proteome</keyword>
<dbReference type="AlphaFoldDB" id="A0A8J8MKR7"/>
<dbReference type="PANTHER" id="PTHR34982">
    <property type="entry name" value="YOP PROTEINS TRANSLOCATION PROTEIN L"/>
    <property type="match status" value="1"/>
</dbReference>
<keyword evidence="5" id="KW-0653">Protein transport</keyword>
<evidence type="ECO:0000256" key="2">
    <source>
        <dbReference type="ARBA" id="ARBA00006602"/>
    </source>
</evidence>
<dbReference type="RefSeq" id="WP_212693906.1">
    <property type="nucleotide sequence ID" value="NZ_CP058649.1"/>
</dbReference>
<dbReference type="SUPFAM" id="SSF160527">
    <property type="entry name" value="V-type ATPase subunit E-like"/>
    <property type="match status" value="1"/>
</dbReference>
<dbReference type="GO" id="GO:0005829">
    <property type="term" value="C:cytosol"/>
    <property type="evidence" value="ECO:0007669"/>
    <property type="project" value="TreeGrafter"/>
</dbReference>
<dbReference type="PANTHER" id="PTHR34982:SF1">
    <property type="entry name" value="FLAGELLAR ASSEMBLY PROTEIN FLIH"/>
    <property type="match status" value="1"/>
</dbReference>
<keyword evidence="3" id="KW-0813">Transport</keyword>
<dbReference type="GO" id="GO:0044781">
    <property type="term" value="P:bacterial-type flagellum organization"/>
    <property type="evidence" value="ECO:0007669"/>
    <property type="project" value="UniProtKB-KW"/>
</dbReference>
<sequence>MTRLLSSIIKSPFINYAAPNEKIIRIGADDPSIINNKSKHNIRQDKTIAQILEEEKQKAKRIAEDMINQARLSAEHIIQEAQMKAISLEQEAFQEASEKGYQEGLTAGQTEAESIKAEARQVLENAHIEREQMLKDIEPKMVELLHKITMNLTGCIVKNENIILSLIQRGFSEVETLDHVILHVSTNDLDYINEHLHQLSENLSSKVTIEVLRDDALDANACVIETKSGNIDCSLSTRLNSLEADLELLANGLQA</sequence>
<reference evidence="8" key="1">
    <citation type="submission" date="2020-07" db="EMBL/GenBank/DDBJ databases">
        <title>Vallitalea pronyensis genome.</title>
        <authorList>
            <person name="Postec A."/>
        </authorList>
    </citation>
    <scope>NUCLEOTIDE SEQUENCE</scope>
    <source>
        <strain evidence="8">FatNI3</strain>
    </source>
</reference>
<evidence type="ECO:0000256" key="1">
    <source>
        <dbReference type="ARBA" id="ARBA00003041"/>
    </source>
</evidence>
<dbReference type="GO" id="GO:0015031">
    <property type="term" value="P:protein transport"/>
    <property type="evidence" value="ECO:0007669"/>
    <property type="project" value="UniProtKB-KW"/>
</dbReference>
<evidence type="ECO:0000313" key="9">
    <source>
        <dbReference type="Proteomes" id="UP000683246"/>
    </source>
</evidence>
<dbReference type="InterPro" id="IPR051472">
    <property type="entry name" value="T3SS_Stator/FliH"/>
</dbReference>
<evidence type="ECO:0000313" key="8">
    <source>
        <dbReference type="EMBL" id="QUI23227.1"/>
    </source>
</evidence>
<evidence type="ECO:0000259" key="7">
    <source>
        <dbReference type="Pfam" id="PF02108"/>
    </source>
</evidence>
<dbReference type="InterPro" id="IPR018035">
    <property type="entry name" value="Flagellar_FliH/T3SS_HrpE"/>
</dbReference>